<comment type="function">
    <text evidence="5">Required for the activity of the bacterial periplasmic transport system of putrescine.</text>
</comment>
<evidence type="ECO:0000256" key="4">
    <source>
        <dbReference type="ARBA" id="ARBA00022764"/>
    </source>
</evidence>
<reference evidence="6 7" key="1">
    <citation type="submission" date="2016-10" db="EMBL/GenBank/DDBJ databases">
        <title>Rodentibacter gen. nov. and new species.</title>
        <authorList>
            <person name="Christensen H."/>
        </authorList>
    </citation>
    <scope>NUCLEOTIDE SEQUENCE [LARGE SCALE GENOMIC DNA]</scope>
    <source>
        <strain evidence="6 7">1998236014</strain>
    </source>
</reference>
<dbReference type="EMBL" id="MLAA01000035">
    <property type="protein sequence ID" value="OOF68346.1"/>
    <property type="molecule type" value="Genomic_DNA"/>
</dbReference>
<comment type="subcellular location">
    <subcellularLocation>
        <location evidence="1 5">Periplasm</location>
    </subcellularLocation>
</comment>
<protein>
    <recommendedName>
        <fullName evidence="5">Putrescine-binding periplasmic protein</fullName>
    </recommendedName>
</protein>
<dbReference type="PROSITE" id="PS51257">
    <property type="entry name" value="PROKAR_LIPOPROTEIN"/>
    <property type="match status" value="1"/>
</dbReference>
<evidence type="ECO:0000256" key="2">
    <source>
        <dbReference type="ARBA" id="ARBA00022448"/>
    </source>
</evidence>
<dbReference type="PANTHER" id="PTHR30222">
    <property type="entry name" value="SPERMIDINE/PUTRESCINE-BINDING PERIPLASMIC PROTEIN"/>
    <property type="match status" value="1"/>
</dbReference>
<gene>
    <name evidence="6" type="ORF">BKG89_08350</name>
</gene>
<sequence>MKKFAGLFTASMIAVALTGCNDKDNKQEQTAAGIPANDTVYLYTWTEYVPDGLLDEFTKETGIKVIVSSLESNETMYAKLKTQGASGGYDVIAPSNYFVSKMAREGMLKELDHSKLPVIKELDPDWLDKPYDKGNKYSLPQLLGAPGIAFNTNAYQGNNFTTWGDLWKPEFANKVQLLDDAREVFNIALLKIGQDPNTQDPAIIKQAYEELLKLRPNVLSFNSDNPANAFISGEVEVGQLWNGSVRIAKKEQAPLNMVFPKEGPVLWVDTLAIPATSKNPDGAHKLINYLLGAKTAEKLTLEIGYPTSNLEAKKALPNEITEDSAIYPSAEILQNSYWQDDVGDAIQYYEQYYQELKAAK</sequence>
<comment type="similarity">
    <text evidence="5">Belongs to the bacterial solute-binding protein PotD/PotF family.</text>
</comment>
<keyword evidence="3" id="KW-0732">Signal</keyword>
<dbReference type="PIRSF" id="PIRSF019574">
    <property type="entry name" value="Periplasmic_polyamine_BP"/>
    <property type="match status" value="1"/>
</dbReference>
<keyword evidence="2 5" id="KW-0813">Transport</keyword>
<dbReference type="SUPFAM" id="SSF53850">
    <property type="entry name" value="Periplasmic binding protein-like II"/>
    <property type="match status" value="1"/>
</dbReference>
<dbReference type="Gene3D" id="3.40.190.10">
    <property type="entry name" value="Periplasmic binding protein-like II"/>
    <property type="match status" value="2"/>
</dbReference>
<evidence type="ECO:0000256" key="1">
    <source>
        <dbReference type="ARBA" id="ARBA00004418"/>
    </source>
</evidence>
<dbReference type="InterPro" id="IPR001188">
    <property type="entry name" value="Sperm_putr-bd"/>
</dbReference>
<evidence type="ECO:0000313" key="7">
    <source>
        <dbReference type="Proteomes" id="UP000188820"/>
    </source>
</evidence>
<dbReference type="PRINTS" id="PR00909">
    <property type="entry name" value="SPERMDNBNDNG"/>
</dbReference>
<dbReference type="Pfam" id="PF13416">
    <property type="entry name" value="SBP_bac_8"/>
    <property type="match status" value="1"/>
</dbReference>
<proteinExistence type="inferred from homology"/>
<keyword evidence="4 5" id="KW-0574">Periplasm</keyword>
<name>A0ABX3KVY8_9PAST</name>
<evidence type="ECO:0000313" key="6">
    <source>
        <dbReference type="EMBL" id="OOF68346.1"/>
    </source>
</evidence>
<keyword evidence="7" id="KW-1185">Reference proteome</keyword>
<dbReference type="Proteomes" id="UP000188820">
    <property type="component" value="Unassembled WGS sequence"/>
</dbReference>
<organism evidence="6 7">
    <name type="scientific">Rodentibacter caecimuris</name>
    <dbReference type="NCBI Taxonomy" id="1796644"/>
    <lineage>
        <taxon>Bacteria</taxon>
        <taxon>Pseudomonadati</taxon>
        <taxon>Pseudomonadota</taxon>
        <taxon>Gammaproteobacteria</taxon>
        <taxon>Pasteurellales</taxon>
        <taxon>Pasteurellaceae</taxon>
        <taxon>Rodentibacter</taxon>
    </lineage>
</organism>
<accession>A0ABX3KVY8</accession>
<evidence type="ECO:0000256" key="5">
    <source>
        <dbReference type="PIRNR" id="PIRNR019574"/>
    </source>
</evidence>
<evidence type="ECO:0000256" key="3">
    <source>
        <dbReference type="ARBA" id="ARBA00022729"/>
    </source>
</evidence>
<comment type="caution">
    <text evidence="6">The sequence shown here is derived from an EMBL/GenBank/DDBJ whole genome shotgun (WGS) entry which is preliminary data.</text>
</comment>
<dbReference type="RefSeq" id="WP_077463970.1">
    <property type="nucleotide sequence ID" value="NZ_MLAA01000035.1"/>
</dbReference>
<dbReference type="InterPro" id="IPR006059">
    <property type="entry name" value="SBP"/>
</dbReference>
<dbReference type="PANTHER" id="PTHR30222:SF17">
    <property type="entry name" value="SPERMIDINE_PUTRESCINE-BINDING PERIPLASMIC PROTEIN"/>
    <property type="match status" value="1"/>
</dbReference>